<feature type="compositionally biased region" description="Polar residues" evidence="1">
    <location>
        <begin position="62"/>
        <end position="81"/>
    </location>
</feature>
<evidence type="ECO:0000313" key="4">
    <source>
        <dbReference type="WBParaSite" id="ECPE_0000964501-mRNA-1"/>
    </source>
</evidence>
<reference evidence="2 3" key="2">
    <citation type="submission" date="2018-11" db="EMBL/GenBank/DDBJ databases">
        <authorList>
            <consortium name="Pathogen Informatics"/>
        </authorList>
    </citation>
    <scope>NUCLEOTIDE SEQUENCE [LARGE SCALE GENOMIC DNA]</scope>
    <source>
        <strain evidence="2 3">Egypt</strain>
    </source>
</reference>
<feature type="region of interest" description="Disordered" evidence="1">
    <location>
        <begin position="56"/>
        <end position="88"/>
    </location>
</feature>
<proteinExistence type="predicted"/>
<organism evidence="4">
    <name type="scientific">Echinostoma caproni</name>
    <dbReference type="NCBI Taxonomy" id="27848"/>
    <lineage>
        <taxon>Eukaryota</taxon>
        <taxon>Metazoa</taxon>
        <taxon>Spiralia</taxon>
        <taxon>Lophotrochozoa</taxon>
        <taxon>Platyhelminthes</taxon>
        <taxon>Trematoda</taxon>
        <taxon>Digenea</taxon>
        <taxon>Plagiorchiida</taxon>
        <taxon>Echinostomata</taxon>
        <taxon>Echinostomatoidea</taxon>
        <taxon>Echinostomatidae</taxon>
        <taxon>Echinostoma</taxon>
    </lineage>
</organism>
<protein>
    <submittedName>
        <fullName evidence="4">Small muscular protein</fullName>
    </submittedName>
</protein>
<keyword evidence="3" id="KW-1185">Reference proteome</keyword>
<accession>A0A183ARN0</accession>
<dbReference type="WBParaSite" id="ECPE_0000964501-mRNA-1">
    <property type="protein sequence ID" value="ECPE_0000964501-mRNA-1"/>
    <property type="gene ID" value="ECPE_0000964501"/>
</dbReference>
<dbReference type="Proteomes" id="UP000272942">
    <property type="component" value="Unassembled WGS sequence"/>
</dbReference>
<evidence type="ECO:0000313" key="3">
    <source>
        <dbReference type="Proteomes" id="UP000272942"/>
    </source>
</evidence>
<dbReference type="AlphaFoldDB" id="A0A183ARN0"/>
<reference evidence="4" key="1">
    <citation type="submission" date="2016-06" db="UniProtKB">
        <authorList>
            <consortium name="WormBaseParasite"/>
        </authorList>
    </citation>
    <scope>IDENTIFICATION</scope>
</reference>
<sequence length="88" mass="9328">MFTPKGTQGPKGSPLSKSTPKPKGNPLRELMGSEAEVVGAEKNTTAFSPAAFAKLKPVAQKSAASEQDNRRNGSQGTNSREQVSEERI</sequence>
<evidence type="ECO:0000313" key="2">
    <source>
        <dbReference type="EMBL" id="VDP85675.1"/>
    </source>
</evidence>
<evidence type="ECO:0000256" key="1">
    <source>
        <dbReference type="SAM" id="MobiDB-lite"/>
    </source>
</evidence>
<name>A0A183ARN0_9TREM</name>
<feature type="region of interest" description="Disordered" evidence="1">
    <location>
        <begin position="1"/>
        <end position="37"/>
    </location>
</feature>
<dbReference type="EMBL" id="UZAN01047694">
    <property type="protein sequence ID" value="VDP85675.1"/>
    <property type="molecule type" value="Genomic_DNA"/>
</dbReference>
<gene>
    <name evidence="2" type="ORF">ECPE_LOCUS9615</name>
</gene>